<feature type="transmembrane region" description="Helical" evidence="1">
    <location>
        <begin position="75"/>
        <end position="94"/>
    </location>
</feature>
<protein>
    <submittedName>
        <fullName evidence="2">DUF4199 domain-containing protein</fullName>
    </submittedName>
</protein>
<keyword evidence="1" id="KW-0812">Transmembrane</keyword>
<feature type="transmembrane region" description="Helical" evidence="1">
    <location>
        <begin position="35"/>
        <end position="54"/>
    </location>
</feature>
<keyword evidence="1" id="KW-1133">Transmembrane helix</keyword>
<dbReference type="InterPro" id="IPR025250">
    <property type="entry name" value="DUF4199"/>
</dbReference>
<name>A0ABT3IHR4_9BACT</name>
<dbReference type="EMBL" id="JAPDNS010000001">
    <property type="protein sequence ID" value="MCW3483510.1"/>
    <property type="molecule type" value="Genomic_DNA"/>
</dbReference>
<dbReference type="Proteomes" id="UP001207742">
    <property type="component" value="Unassembled WGS sequence"/>
</dbReference>
<dbReference type="Pfam" id="PF13858">
    <property type="entry name" value="DUF4199"/>
    <property type="match status" value="1"/>
</dbReference>
<accession>A0ABT3IHR4</accession>
<keyword evidence="3" id="KW-1185">Reference proteome</keyword>
<comment type="caution">
    <text evidence="2">The sequence shown here is derived from an EMBL/GenBank/DDBJ whole genome shotgun (WGS) entry which is preliminary data.</text>
</comment>
<evidence type="ECO:0000256" key="1">
    <source>
        <dbReference type="SAM" id="Phobius"/>
    </source>
</evidence>
<dbReference type="RefSeq" id="WP_264728916.1">
    <property type="nucleotide sequence ID" value="NZ_JAPDNR010000001.1"/>
</dbReference>
<feature type="transmembrane region" description="Helical" evidence="1">
    <location>
        <begin position="12"/>
        <end position="29"/>
    </location>
</feature>
<organism evidence="2 3">
    <name type="scientific">Chitinophaga nivalis</name>
    <dbReference type="NCBI Taxonomy" id="2991709"/>
    <lineage>
        <taxon>Bacteria</taxon>
        <taxon>Pseudomonadati</taxon>
        <taxon>Bacteroidota</taxon>
        <taxon>Chitinophagia</taxon>
        <taxon>Chitinophagales</taxon>
        <taxon>Chitinophagaceae</taxon>
        <taxon>Chitinophaga</taxon>
    </lineage>
</organism>
<keyword evidence="1" id="KW-0472">Membrane</keyword>
<evidence type="ECO:0000313" key="3">
    <source>
        <dbReference type="Proteomes" id="UP001207742"/>
    </source>
</evidence>
<sequence>MQQTSNPGIKWGIISGLVLIFLNVISWVAGSSILFAWWNSIIQLLIFAFFGILAGIEAKKAAGGFISFKDVLKPVFITFIIGTLMITLYQYVLYKFIDPSLVDALKHHIMQATESTLRMMKAPQDEIDKQLDELNGTDFNVGLSKSFMDFLKGIIFYFVISVIIALIVRKKAPVDVKL</sequence>
<gene>
    <name evidence="2" type="ORF">OL497_06380</name>
</gene>
<evidence type="ECO:0000313" key="2">
    <source>
        <dbReference type="EMBL" id="MCW3483510.1"/>
    </source>
</evidence>
<proteinExistence type="predicted"/>
<feature type="transmembrane region" description="Helical" evidence="1">
    <location>
        <begin position="150"/>
        <end position="168"/>
    </location>
</feature>
<reference evidence="2 3" key="1">
    <citation type="submission" date="2022-10" db="EMBL/GenBank/DDBJ databases">
        <title>Chitinophaga nivalis PC15 sp. nov., isolated from Pyeongchang county, South Korea.</title>
        <authorList>
            <person name="Trinh H.N."/>
        </authorList>
    </citation>
    <scope>NUCLEOTIDE SEQUENCE [LARGE SCALE GENOMIC DNA]</scope>
    <source>
        <strain evidence="2 3">PC14</strain>
    </source>
</reference>